<gene>
    <name evidence="1" type="ORF">J0X19_06715</name>
</gene>
<protein>
    <recommendedName>
        <fullName evidence="3">STAS/SEC14 domain-containing protein</fullName>
    </recommendedName>
</protein>
<comment type="caution">
    <text evidence="1">The sequence shown here is derived from an EMBL/GenBank/DDBJ whole genome shotgun (WGS) entry which is preliminary data.</text>
</comment>
<name>A0A939EUT1_9BACT</name>
<dbReference type="EMBL" id="JAFLQZ010000003">
    <property type="protein sequence ID" value="MBO0357631.1"/>
    <property type="molecule type" value="Genomic_DNA"/>
</dbReference>
<accession>A0A939EUT1</accession>
<evidence type="ECO:0000313" key="1">
    <source>
        <dbReference type="EMBL" id="MBO0357631.1"/>
    </source>
</evidence>
<dbReference type="Proteomes" id="UP000664144">
    <property type="component" value="Unassembled WGS sequence"/>
</dbReference>
<dbReference type="RefSeq" id="WP_206982950.1">
    <property type="nucleotide sequence ID" value="NZ_JAFLQZ010000003.1"/>
</dbReference>
<reference evidence="1" key="1">
    <citation type="submission" date="2021-03" db="EMBL/GenBank/DDBJ databases">
        <authorList>
            <person name="Kim M.K."/>
        </authorList>
    </citation>
    <scope>NUCLEOTIDE SEQUENCE</scope>
    <source>
        <strain evidence="1">BT186</strain>
    </source>
</reference>
<sequence length="132" mass="15233">MPSLYYQNATGCLYAHPDGYALLRYHAGTRSLLDLHEFLLHTGQLLFRRRWHKMLIDQRLLSPYTESEQALLLNYWQARHFTLGRTISAVLLATGAATHCTFTQVWEEASSSVPYSLFDDEAEAAQWLLSQR</sequence>
<keyword evidence="2" id="KW-1185">Reference proteome</keyword>
<evidence type="ECO:0000313" key="2">
    <source>
        <dbReference type="Proteomes" id="UP000664144"/>
    </source>
</evidence>
<evidence type="ECO:0008006" key="3">
    <source>
        <dbReference type="Google" id="ProtNLM"/>
    </source>
</evidence>
<proteinExistence type="predicted"/>
<organism evidence="1 2">
    <name type="scientific">Hymenobacter telluris</name>
    <dbReference type="NCBI Taxonomy" id="2816474"/>
    <lineage>
        <taxon>Bacteria</taxon>
        <taxon>Pseudomonadati</taxon>
        <taxon>Bacteroidota</taxon>
        <taxon>Cytophagia</taxon>
        <taxon>Cytophagales</taxon>
        <taxon>Hymenobacteraceae</taxon>
        <taxon>Hymenobacter</taxon>
    </lineage>
</organism>
<dbReference type="AlphaFoldDB" id="A0A939EUT1"/>